<evidence type="ECO:0000313" key="4">
    <source>
        <dbReference type="EMBL" id="ABY34841.1"/>
    </source>
</evidence>
<dbReference type="NCBIfam" id="TIGR00172">
    <property type="entry name" value="maf"/>
    <property type="match status" value="1"/>
</dbReference>
<dbReference type="AlphaFoldDB" id="A9WBN4"/>
<keyword evidence="3" id="KW-0963">Cytoplasm</keyword>
<accession>A9WBN4</accession>
<dbReference type="PATRIC" id="fig|324602.8.peg.1859"/>
<protein>
    <recommendedName>
        <fullName evidence="3">dTTP/UTP pyrophosphatase</fullName>
        <shortName evidence="3">dTTPase/UTPase</shortName>
        <ecNumber evidence="3">3.6.1.9</ecNumber>
    </recommendedName>
    <alternativeName>
        <fullName evidence="3">Nucleoside triphosphate pyrophosphatase</fullName>
    </alternativeName>
    <alternativeName>
        <fullName evidence="3">Nucleotide pyrophosphatase</fullName>
        <shortName evidence="3">Nucleotide PPase</shortName>
    </alternativeName>
</protein>
<dbReference type="HOGENOM" id="CLU_040416_2_1_0"/>
<dbReference type="Gene3D" id="3.90.950.10">
    <property type="match status" value="1"/>
</dbReference>
<dbReference type="Pfam" id="PF02545">
    <property type="entry name" value="Maf"/>
    <property type="match status" value="1"/>
</dbReference>
<comment type="subcellular location">
    <subcellularLocation>
        <location evidence="3">Cytoplasm</location>
    </subcellularLocation>
</comment>
<comment type="catalytic activity">
    <reaction evidence="3">
        <text>dTTP + H2O = dTMP + diphosphate + H(+)</text>
        <dbReference type="Rhea" id="RHEA:28534"/>
        <dbReference type="ChEBI" id="CHEBI:15377"/>
        <dbReference type="ChEBI" id="CHEBI:15378"/>
        <dbReference type="ChEBI" id="CHEBI:33019"/>
        <dbReference type="ChEBI" id="CHEBI:37568"/>
        <dbReference type="ChEBI" id="CHEBI:63528"/>
        <dbReference type="EC" id="3.6.1.9"/>
    </reaction>
</comment>
<feature type="site" description="Important for substrate specificity" evidence="3">
    <location>
        <position position="17"/>
    </location>
</feature>
<dbReference type="InterPro" id="IPR003697">
    <property type="entry name" value="Maf-like"/>
</dbReference>
<dbReference type="GO" id="GO:0047429">
    <property type="term" value="F:nucleoside triphosphate diphosphatase activity"/>
    <property type="evidence" value="ECO:0000318"/>
    <property type="project" value="GO_Central"/>
</dbReference>
<gene>
    <name evidence="4" type="ordered locus">Caur_1623</name>
</gene>
<organism evidence="4 5">
    <name type="scientific">Chloroflexus aurantiacus (strain ATCC 29366 / DSM 635 / J-10-fl)</name>
    <dbReference type="NCBI Taxonomy" id="324602"/>
    <lineage>
        <taxon>Bacteria</taxon>
        <taxon>Bacillati</taxon>
        <taxon>Chloroflexota</taxon>
        <taxon>Chloroflexia</taxon>
        <taxon>Chloroflexales</taxon>
        <taxon>Chloroflexineae</taxon>
        <taxon>Chloroflexaceae</taxon>
        <taxon>Chloroflexus</taxon>
    </lineage>
</organism>
<dbReference type="GO" id="GO:0005737">
    <property type="term" value="C:cytoplasm"/>
    <property type="evidence" value="ECO:0007669"/>
    <property type="project" value="UniProtKB-SubCell"/>
</dbReference>
<dbReference type="GO" id="GO:0036218">
    <property type="term" value="F:dTTP diphosphatase activity"/>
    <property type="evidence" value="ECO:0007669"/>
    <property type="project" value="RHEA"/>
</dbReference>
<feature type="site" description="Important for substrate specificity" evidence="3">
    <location>
        <position position="89"/>
    </location>
</feature>
<comment type="caution">
    <text evidence="3">Lacks conserved residue(s) required for the propagation of feature annotation.</text>
</comment>
<feature type="active site" description="Proton acceptor" evidence="3">
    <location>
        <position position="88"/>
    </location>
</feature>
<comment type="catalytic activity">
    <reaction evidence="3">
        <text>UTP + H2O = UMP + diphosphate + H(+)</text>
        <dbReference type="Rhea" id="RHEA:29395"/>
        <dbReference type="ChEBI" id="CHEBI:15377"/>
        <dbReference type="ChEBI" id="CHEBI:15378"/>
        <dbReference type="ChEBI" id="CHEBI:33019"/>
        <dbReference type="ChEBI" id="CHEBI:46398"/>
        <dbReference type="ChEBI" id="CHEBI:57865"/>
        <dbReference type="EC" id="3.6.1.9"/>
    </reaction>
</comment>
<dbReference type="HAMAP" id="MF_00528">
    <property type="entry name" value="Maf"/>
    <property type="match status" value="1"/>
</dbReference>
<feature type="site" description="Important for substrate specificity" evidence="3">
    <location>
        <position position="183"/>
    </location>
</feature>
<dbReference type="GO" id="GO:0009117">
    <property type="term" value="P:nucleotide metabolic process"/>
    <property type="evidence" value="ECO:0007669"/>
    <property type="project" value="UniProtKB-KW"/>
</dbReference>
<name>A9WBN4_CHLAA</name>
<dbReference type="CDD" id="cd00555">
    <property type="entry name" value="Maf"/>
    <property type="match status" value="1"/>
</dbReference>
<dbReference type="GO" id="GO:0036221">
    <property type="term" value="F:UTP diphosphatase activity"/>
    <property type="evidence" value="ECO:0007669"/>
    <property type="project" value="RHEA"/>
</dbReference>
<evidence type="ECO:0000313" key="5">
    <source>
        <dbReference type="Proteomes" id="UP000002008"/>
    </source>
</evidence>
<keyword evidence="5" id="KW-1185">Reference proteome</keyword>
<keyword evidence="2 3" id="KW-0378">Hydrolase</keyword>
<dbReference type="PANTHER" id="PTHR43213">
    <property type="entry name" value="BIFUNCTIONAL DTTP/UTP PYROPHOSPHATASE/METHYLTRANSFERASE PROTEIN-RELATED"/>
    <property type="match status" value="1"/>
</dbReference>
<dbReference type="InterPro" id="IPR029001">
    <property type="entry name" value="ITPase-like_fam"/>
</dbReference>
<dbReference type="PANTHER" id="PTHR43213:SF5">
    <property type="entry name" value="BIFUNCTIONAL DTTP_UTP PYROPHOSPHATASE_METHYLTRANSFERASE PROTEIN-RELATED"/>
    <property type="match status" value="1"/>
</dbReference>
<dbReference type="FunCoup" id="A9WBN4">
    <property type="interactions" value="391"/>
</dbReference>
<evidence type="ECO:0000256" key="3">
    <source>
        <dbReference type="HAMAP-Rule" id="MF_00528"/>
    </source>
</evidence>
<dbReference type="EnsemblBacteria" id="ABY34841">
    <property type="protein sequence ID" value="ABY34841"/>
    <property type="gene ID" value="Caur_1623"/>
</dbReference>
<keyword evidence="3" id="KW-0546">Nucleotide metabolism</keyword>
<comment type="cofactor">
    <cofactor evidence="1 3">
        <name>a divalent metal cation</name>
        <dbReference type="ChEBI" id="CHEBI:60240"/>
    </cofactor>
</comment>
<evidence type="ECO:0000256" key="1">
    <source>
        <dbReference type="ARBA" id="ARBA00001968"/>
    </source>
</evidence>
<dbReference type="Proteomes" id="UP000002008">
    <property type="component" value="Chromosome"/>
</dbReference>
<comment type="similarity">
    <text evidence="3">Belongs to the Maf family. YhdE subfamily.</text>
</comment>
<dbReference type="KEGG" id="cau:Caur_1623"/>
<comment type="function">
    <text evidence="3">Nucleoside triphosphate pyrophosphatase that hydrolyzes dTTP and UTP. May have a dual role in cell division arrest and in preventing the incorporation of modified nucleotides into cellular nucleic acids.</text>
</comment>
<dbReference type="STRING" id="324602.Caur_1623"/>
<evidence type="ECO:0000256" key="2">
    <source>
        <dbReference type="ARBA" id="ARBA00022801"/>
    </source>
</evidence>
<reference evidence="5" key="1">
    <citation type="journal article" date="2011" name="BMC Genomics">
        <title>Complete genome sequence of the filamentous anoxygenic phototrophic bacterium Chloroflexus aurantiacus.</title>
        <authorList>
            <person name="Tang K.H."/>
            <person name="Barry K."/>
            <person name="Chertkov O."/>
            <person name="Dalin E."/>
            <person name="Han C.S."/>
            <person name="Hauser L.J."/>
            <person name="Honchak B.M."/>
            <person name="Karbach L.E."/>
            <person name="Land M.L."/>
            <person name="Lapidus A."/>
            <person name="Larimer F.W."/>
            <person name="Mikhailova N."/>
            <person name="Pitluck S."/>
            <person name="Pierson B.K."/>
            <person name="Blankenship R.E."/>
        </authorList>
    </citation>
    <scope>NUCLEOTIDE SEQUENCE [LARGE SCALE GENOMIC DNA]</scope>
    <source>
        <strain evidence="5">ATCC 29366 / DSM 635 / J-10-fl</strain>
    </source>
</reference>
<dbReference type="EMBL" id="CP000909">
    <property type="protein sequence ID" value="ABY34841.1"/>
    <property type="molecule type" value="Genomic_DNA"/>
</dbReference>
<dbReference type="eggNOG" id="COG0424">
    <property type="taxonomic scope" value="Bacteria"/>
</dbReference>
<dbReference type="RefSeq" id="WP_012257495.1">
    <property type="nucleotide sequence ID" value="NC_010175.1"/>
</dbReference>
<dbReference type="PIRSF" id="PIRSF006305">
    <property type="entry name" value="Maf"/>
    <property type="match status" value="1"/>
</dbReference>
<dbReference type="InParanoid" id="A9WBN4"/>
<dbReference type="EC" id="3.6.1.9" evidence="3"/>
<dbReference type="SUPFAM" id="SSF52972">
    <property type="entry name" value="ITPase-like"/>
    <property type="match status" value="1"/>
</dbReference>
<sequence>MVSATTHPFILASASPRRRELLARLGVSYHRVASQAEEQPLPPPAELLSHLPSLPIPLPIESHPTLVAWRKASDISYQHPDAIVLAADTEVAIDGMVLGKPRDEAHAHEMLRRLVGRAHTVLTGLCLVTPPSVHTSGFLYDGKRVLFDLVASQVHMRPLSDEQIAAYVAQGESLDKAGGYGLQSGGGALITRIEGSYTNVVGLPLPAVARLLRAVGIEPPVDPMKAYDEWLRSQGKEPAPWPTQP</sequence>
<proteinExistence type="inferred from homology"/>